<dbReference type="EMBL" id="JACJJW010000038">
    <property type="protein sequence ID" value="MBM6759375.1"/>
    <property type="molecule type" value="Genomic_DNA"/>
</dbReference>
<name>A0ABS2EYP0_9BACE</name>
<evidence type="ECO:0000313" key="3">
    <source>
        <dbReference type="Proteomes" id="UP000703295"/>
    </source>
</evidence>
<proteinExistence type="predicted"/>
<protein>
    <submittedName>
        <fullName evidence="2">Uncharacterized protein</fullName>
    </submittedName>
</protein>
<sequence length="47" mass="5200">MGSYVHTIETADGETERHEIGFTQSPEPGTETGLMEDEIISPRYGMV</sequence>
<reference evidence="2 3" key="1">
    <citation type="journal article" date="2021" name="Sci. Rep.">
        <title>The distribution of antibiotic resistance genes in chicken gut microbiota commensals.</title>
        <authorList>
            <person name="Juricova H."/>
            <person name="Matiasovicova J."/>
            <person name="Kubasova T."/>
            <person name="Cejkova D."/>
            <person name="Rychlik I."/>
        </authorList>
    </citation>
    <scope>NUCLEOTIDE SEQUENCE [LARGE SCALE GENOMIC DNA]</scope>
    <source>
        <strain evidence="2 3">An801</strain>
    </source>
</reference>
<dbReference type="Proteomes" id="UP000703295">
    <property type="component" value="Unassembled WGS sequence"/>
</dbReference>
<comment type="caution">
    <text evidence="2">The sequence shown here is derived from an EMBL/GenBank/DDBJ whole genome shotgun (WGS) entry which is preliminary data.</text>
</comment>
<gene>
    <name evidence="2" type="ORF">H6A31_11915</name>
</gene>
<evidence type="ECO:0000313" key="2">
    <source>
        <dbReference type="EMBL" id="MBM6759375.1"/>
    </source>
</evidence>
<accession>A0ABS2EYP0</accession>
<organism evidence="2 3">
    <name type="scientific">Bacteroides mediterraneensis</name>
    <dbReference type="NCBI Taxonomy" id="1841856"/>
    <lineage>
        <taxon>Bacteria</taxon>
        <taxon>Pseudomonadati</taxon>
        <taxon>Bacteroidota</taxon>
        <taxon>Bacteroidia</taxon>
        <taxon>Bacteroidales</taxon>
        <taxon>Bacteroidaceae</taxon>
        <taxon>Bacteroides</taxon>
    </lineage>
</organism>
<keyword evidence="3" id="KW-1185">Reference proteome</keyword>
<feature type="region of interest" description="Disordered" evidence="1">
    <location>
        <begin position="1"/>
        <end position="47"/>
    </location>
</feature>
<evidence type="ECO:0000256" key="1">
    <source>
        <dbReference type="SAM" id="MobiDB-lite"/>
    </source>
</evidence>